<evidence type="ECO:0000313" key="3">
    <source>
        <dbReference type="Proteomes" id="UP001212499"/>
    </source>
</evidence>
<dbReference type="InterPro" id="IPR025592">
    <property type="entry name" value="DUF4347"/>
</dbReference>
<feature type="domain" description="DUF4347" evidence="1">
    <location>
        <begin position="31"/>
        <end position="192"/>
    </location>
</feature>
<keyword evidence="3" id="KW-1185">Reference proteome</keyword>
<organism evidence="2 3">
    <name type="scientific">Anabaenopsis arnoldii</name>
    <dbReference type="NCBI Taxonomy" id="2152938"/>
    <lineage>
        <taxon>Bacteria</taxon>
        <taxon>Bacillati</taxon>
        <taxon>Cyanobacteriota</taxon>
        <taxon>Cyanophyceae</taxon>
        <taxon>Nostocales</taxon>
        <taxon>Nodulariaceae</taxon>
        <taxon>Anabaenopsis</taxon>
    </lineage>
</organism>
<dbReference type="Proteomes" id="UP001212499">
    <property type="component" value="Unassembled WGS sequence"/>
</dbReference>
<dbReference type="InterPro" id="IPR047881">
    <property type="entry name" value="LktA_repeat"/>
</dbReference>
<evidence type="ECO:0000313" key="2">
    <source>
        <dbReference type="EMBL" id="MDB9541287.1"/>
    </source>
</evidence>
<protein>
    <submittedName>
        <fullName evidence="2">DUF4347 domain-containing protein</fullName>
    </submittedName>
</protein>
<dbReference type="EMBL" id="JAQMUH010000187">
    <property type="protein sequence ID" value="MDB9541287.1"/>
    <property type="molecule type" value="Genomic_DNA"/>
</dbReference>
<reference evidence="2 3" key="1">
    <citation type="submission" date="2023-01" db="EMBL/GenBank/DDBJ databases">
        <title>Genomes from the Australian National Cyanobacteria Reference Collection.</title>
        <authorList>
            <person name="Willis A."/>
            <person name="Lee E.M.F."/>
        </authorList>
    </citation>
    <scope>NUCLEOTIDE SEQUENCE [LARGE SCALE GENOMIC DNA]</scope>
    <source>
        <strain evidence="2 3">CS-1033</strain>
    </source>
</reference>
<dbReference type="RefSeq" id="WP_271734687.1">
    <property type="nucleotide sequence ID" value="NZ_JANQDP010000195.1"/>
</dbReference>
<proteinExistence type="predicted"/>
<evidence type="ECO:0000259" key="1">
    <source>
        <dbReference type="Pfam" id="PF14252"/>
    </source>
</evidence>
<sequence length="3225" mass="331123">MDIIQPTTNPFNTEYPLSQSQDPFHPAIREIAFVDSQLYDYQSVIENLDANIQAIALDSNYSGITQITEKLRDYSNLDAIHIFSHGQAGALQLGSAFLSHDNLWNYKDALSGWGETLLPQGDLLFYGCNVAAGELGESFVQNISEITGADVAASDNLTGNASLGGDWLLEFQTGEVASIFNTETLSSYSGLLLPEPLYNNDSTNTIITLTNLGDKLKLTTDDTGKLTLIDIGEIPTFASITFDKPSQSLTIDTLDGDDEIIIDSSIELGSAHLILRGEKISLNTGGQITTTGNITFSAVANIAAGITTAQINLAGGITARNFSGITQTEGTLISESIDTSEQAIIQLDNATLNLSNLDLQVIRASKYESSASLATNTINGVATVNIGNSNIIATNNINILAQENTTITAENQGISINNSFQGQVEIGISNSTIQSAALTVKAQSDANIKGQASQVVNEIAGNIQAYITDSNNIEIGNGGLSLIAQDNTKATAISPGISIDINTGLGQLGFTGSATVNTLNRTTQAYIQKSGIRVIDGDINLKAEKNQQAIANTPATQITDSSSQTPLISVNIQLDGTYSANSILGDTRAYIEDSTLETVNTGDIVIQAQDTSIIDATAQISAFAESQSLVPVDGVGLGRSIAFNAIGWLSDWFNKTLNDLIGTSAGITEESADVQAYLKNVTITVADDLSILATSAAQINATVSNAAESTASSLYGASSMASSGILASNKVSTTVGAYIENGIGSGVIGGKTDITAQDNIGIYSNSKIVSSSITTNDGGAALLQGGINNLIPADYNSNEGERTLKFGERVREAATGKVYEYLGLNNTAIDLSTADYSDYGYWKPVTGTQIIPQGNNISNSDSVAAGGLVVTNQVSGKVESYIKNSTLTTKELSIQAVENATIKANIDSTVSASGGSAYGSGITLAVNSAITTNQILSSAQAYITNSNITSNTGNISIDASNTSTIEAQTLSVTSSGNEALGVTVAFNTIGWKPQNIFAGTLDALLGSAILGTAQPAQVKAYIEKSTINAAGNLTLTATSQQQITALVSNEATSAASALINATGIATGGILASNLINSTSQAYIDNTQNTGKIQITGSIDIDSLDESHINADTKVIASSNTTNDGGVGIINNLGKQLLEEYKYTSNSGSKQLKFGDQVRLASDYAEDQGIAGQVYQYMGTAATIDLGTQDYTNYALWKALNNINILPTGLNISDSDAMGSGGLVVRNDVRSQVSSYIQNGDVKGSSLSISAQDSSQITALAETTASASGGSSYGSGTVIAVAGTIATNTVLSETTAYLSNSKIETSSGDITLEGISDGQINATILTNATSGDKALGVTLAFNTIGWQPQNLLSNTLDALLGDSALGTAKPFTVKAYIQNSSITTPGNLTLLADSTAQITAKVSNQAESAASALYGASGKAIGAALISNLVNSQAQAYIDYSTATPGVVIVGGDISITAKDTAGIEATSTIVSKSVTINNGGLGIIQNYLNYLDDYEYTTASGTQVLIPLIHKVRLAADYSGGGDGGSVYRFLGTDLDLIIDLGTEDYTNTSRWQKITQSTADYVPNPGNISNSDAKAVGAMVVRNDVRSQVGSWINKAQITATNISIKAEESAIITANTESTITASGGSFYGSGTVVATGGIVVTNLVLSQAEAYISNSNIASRTDVNVIANNTSIIDATLLSSLSTGDTGRSGVLAFNSIGWKPQNVFANALDTLIGAPLISGASSGEQPASVKAYIRNTEVNVGGNLSVSAISEVKINATVSNAADSTASALYGASGKSAGLILASNKLSSTAEAYIDYDPLYRGVRIVNVAGELTIAAQDNAGIYANSKIVSSSTTTNDGGAALLQEGINDLLNVDFTSLEGERTVKFGDRVSLTDDYDSGLGKPGSVYEYMGTTATLDLSSENYSDKGYWKEVTETQLVPQGLNLAVGGGSDAAGVGGLVVLNDVKSNVVAYINRGEVTAGEITLKSLETAEISATADITASASGGTVMGKGNVVARSGVIATNLILSDSQAYITASNITTGDLVLDAQNTSHINAQTLNTISSGDTGQGVTMAFNTIGWKSQKFFMFQALDTLLGDPVMANAFNSQQPAKVHAFLFDTTVKATGDISLTATNDAQINATISNTSTSVATAFADASSKSMGLVVANNMVNTDAKAYIDYNNRRNLQLNTVNATGGINISAVDDAHIVANSTLQALSSTTNNPGLVITTLFDNILSGSYQYTTKSGQRDVKNSEIVRVDDEYTNGGDAGGFYQFVGTDAEGENLDLGTVNYSSGKWEKIPLDSAVDDALAWGNKYVGISITGSDSQGIGGLIVRNDVRGNVETYVNRATTISADIKLVALENATITAVDESTVEAIGGSVIAKSNSLAVNGIIATNLVLSKANSYISGSNITTNTGGVSIDAKNTSIIDAEITSNTTSKGVSVGVTLAFNTIGWQPQNFLFNTIDTLFGTSIGTADLAAVQAYILNSSIQSAAGLTVTASSEANISANIGTSSTAIVGTLQTESSNTSVSVGAVVALNKVGTLSRAYLENTPTVRANNGTVRVEVSNTSTIDANVEAPSLAVGVGAASTNTVSVGFSAARNEILNNTEAYIKNGSVTATNGSVTVSAQQNAAIDASSIASSIAVAVSLNSGEKAIGFSGGGALAFNLIRGKANAYLDNAPVVATGTGENQGIVTISAINGGSITAKVTSLSVAVAASQGFTPGASIGVSVARNLIGWNEYSQTTPNPFEVQAYALNSAITAAKGISLTATSNTLIDATVAVTSVAVGLSSQGNALGLSAAGLEATNKIATRINAYIDGAGTTAITAQGGDLTVKAADTSRITSDAQSISVGASLSGGKVSGSLSLGLSLASNYIDNQVNAYIKDVHGTITGSVILQANTLEDQSKFNHQYDTSETVALMIGDRVKTADDKVYRFLGEAYNYTTESTTSDDLVNITAGNIVKLANDYAGGGTGGAFYRSSVNIDGLDLSVEDYSDTSRWQLVTHNLAAENYNDGKRWRQETAISATSIAASVAAAVAGKAGFAVSGAGAAADNIILSKNNAYIDNSRIINAVNVELTSQNSASVDAMILAASGALAFGGKLGAAASVGVGVANNAITQEIQAYLSNANVTATGNLHQTAIADAVILATVVAGSFAVAGGGKVGVGLGGAGVSAENKINTKVNAYIASTTTTPITITAKEVKLNADDTSTIESFTGAASLAASFAGTAGVSLSIGVSLAENTISS</sequence>
<dbReference type="NCBIfam" id="NF012206">
    <property type="entry name" value="LktA_tand_53"/>
    <property type="match status" value="11"/>
</dbReference>
<feature type="non-terminal residue" evidence="2">
    <location>
        <position position="3225"/>
    </location>
</feature>
<dbReference type="Pfam" id="PF14252">
    <property type="entry name" value="DUF4347"/>
    <property type="match status" value="1"/>
</dbReference>
<name>A0ABT5AVE4_9CYAN</name>
<gene>
    <name evidence="2" type="ORF">PN457_16745</name>
</gene>
<comment type="caution">
    <text evidence="2">The sequence shown here is derived from an EMBL/GenBank/DDBJ whole genome shotgun (WGS) entry which is preliminary data.</text>
</comment>
<accession>A0ABT5AVE4</accession>